<feature type="region of interest" description="Disordered" evidence="1">
    <location>
        <begin position="1"/>
        <end position="22"/>
    </location>
</feature>
<dbReference type="Pfam" id="PF14383">
    <property type="entry name" value="VARLMGL"/>
    <property type="match status" value="1"/>
</dbReference>
<dbReference type="PANTHER" id="PTHR21726:SF61">
    <property type="entry name" value="DNAA INITIATOR-ASSOCIATING PROTEIN"/>
    <property type="match status" value="1"/>
</dbReference>
<feature type="compositionally biased region" description="Polar residues" evidence="1">
    <location>
        <begin position="427"/>
        <end position="438"/>
    </location>
</feature>
<protein>
    <recommendedName>
        <fullName evidence="6">DUF3741 domain-containing protein</fullName>
    </recommendedName>
</protein>
<keyword evidence="5" id="KW-1185">Reference proteome</keyword>
<proteinExistence type="predicted"/>
<evidence type="ECO:0008006" key="6">
    <source>
        <dbReference type="Google" id="ProtNLM"/>
    </source>
</evidence>
<dbReference type="AlphaFoldDB" id="A0A8J6BP23"/>
<evidence type="ECO:0000256" key="1">
    <source>
        <dbReference type="SAM" id="MobiDB-lite"/>
    </source>
</evidence>
<evidence type="ECO:0000313" key="4">
    <source>
        <dbReference type="EMBL" id="KAG8086338.1"/>
    </source>
</evidence>
<dbReference type="InterPro" id="IPR025486">
    <property type="entry name" value="DUF4378"/>
</dbReference>
<reference evidence="4" key="1">
    <citation type="journal article" date="2021" name="bioRxiv">
        <title>Whole Genome Assembly and Annotation of Northern Wild Rice, Zizania palustris L., Supports a Whole Genome Duplication in the Zizania Genus.</title>
        <authorList>
            <person name="Haas M."/>
            <person name="Kono T."/>
            <person name="Macchietto M."/>
            <person name="Millas R."/>
            <person name="McGilp L."/>
            <person name="Shao M."/>
            <person name="Duquette J."/>
            <person name="Hirsch C.N."/>
            <person name="Kimball J."/>
        </authorList>
    </citation>
    <scope>NUCLEOTIDE SEQUENCE</scope>
    <source>
        <tissue evidence="4">Fresh leaf tissue</tissue>
    </source>
</reference>
<reference evidence="4" key="2">
    <citation type="submission" date="2021-02" db="EMBL/GenBank/DDBJ databases">
        <authorList>
            <person name="Kimball J.A."/>
            <person name="Haas M.W."/>
            <person name="Macchietto M."/>
            <person name="Kono T."/>
            <person name="Duquette J."/>
            <person name="Shao M."/>
        </authorList>
    </citation>
    <scope>NUCLEOTIDE SEQUENCE</scope>
    <source>
        <tissue evidence="4">Fresh leaf tissue</tissue>
    </source>
</reference>
<feature type="region of interest" description="Disordered" evidence="1">
    <location>
        <begin position="276"/>
        <end position="297"/>
    </location>
</feature>
<dbReference type="Pfam" id="PF14309">
    <property type="entry name" value="DUF4378"/>
    <property type="match status" value="1"/>
</dbReference>
<accession>A0A8J6BP23</accession>
<feature type="region of interest" description="Disordered" evidence="1">
    <location>
        <begin position="410"/>
        <end position="547"/>
    </location>
</feature>
<feature type="domain" description="DUF3741" evidence="3">
    <location>
        <begin position="106"/>
        <end position="126"/>
    </location>
</feature>
<feature type="region of interest" description="Disordered" evidence="1">
    <location>
        <begin position="139"/>
        <end position="174"/>
    </location>
</feature>
<dbReference type="EMBL" id="JAAALK010000082">
    <property type="protein sequence ID" value="KAG8086338.1"/>
    <property type="molecule type" value="Genomic_DNA"/>
</dbReference>
<organism evidence="4 5">
    <name type="scientific">Zizania palustris</name>
    <name type="common">Northern wild rice</name>
    <dbReference type="NCBI Taxonomy" id="103762"/>
    <lineage>
        <taxon>Eukaryota</taxon>
        <taxon>Viridiplantae</taxon>
        <taxon>Streptophyta</taxon>
        <taxon>Embryophyta</taxon>
        <taxon>Tracheophyta</taxon>
        <taxon>Spermatophyta</taxon>
        <taxon>Magnoliopsida</taxon>
        <taxon>Liliopsida</taxon>
        <taxon>Poales</taxon>
        <taxon>Poaceae</taxon>
        <taxon>BOP clade</taxon>
        <taxon>Oryzoideae</taxon>
        <taxon>Oryzeae</taxon>
        <taxon>Zizaniinae</taxon>
        <taxon>Zizania</taxon>
    </lineage>
</organism>
<comment type="caution">
    <text evidence="4">The sequence shown here is derived from an EMBL/GenBank/DDBJ whole genome shotgun (WGS) entry which is preliminary data.</text>
</comment>
<dbReference type="PANTHER" id="PTHR21726">
    <property type="entry name" value="PHOSPHATIDYLINOSITOL N-ACETYLGLUCOSAMINYLTRANSFERASE SUBUNIT P DOWN SYNDROME CRITICAL REGION PROTEIN 5 -RELATED"/>
    <property type="match status" value="1"/>
</dbReference>
<feature type="compositionally biased region" description="Polar residues" evidence="1">
    <location>
        <begin position="1"/>
        <end position="20"/>
    </location>
</feature>
<sequence length="886" mass="97020">MKNGNSASAPQTSAGGNSLAITERQKPAPSCVAALFQMLAKRKLFSSSSKKNKLLPPVRAQKFSPPTGGEKTPANKLRILMLESPYYPNEVTSRLPTPGHDNNCREMCNAGVVARLMGLSSMPATSHQKAARAMDTSEIGGHRNECPQGLPDSYGSIDNSHRKQQKQGQLIDGRHDSANQFNADVQPLWSRRHAHKVASPIKSPRSISSRNKARLIEAAVRVLEPGLQSRCHHQARRHARLEYTCNSSGVQSASAAIHNFSDQFSREMCDVYAPRSGAQNQWSEEDTKRNASVGRSNQIISCQAQSEVNRKDLHVSSSKKAGFKDSAPRISDAILDTNQGVQKIKPKSISRENVACSPLKQNNLKQNALPVPCRAADPGHMVQRQKHRTAEQNVANKDKEFVCLNRSMNNGASLRSKGKVMDKTSEPHNSTQKKNLSTKCHRTNGMHGDHSNKLKLKTATPKATEKGTIIAKGAGLVSEKPMPTRPNSVRNDSRRQVEPRSASRGNSTGIGTYLLNGHTKGSDSVVLGSPTGSCPKRHSPRDGQNSSFQRELVLKEALQGISNLETAESIGFNRNGLKNRDFLGGRVTSLLFEKTSVVPLKESSTSDEFLWECNIVDSLTFGFRDLPTVELRGTHKMHEATTNSGYPSHYADECISGSPPDTAAEAEFRDPRLLETCTQKFSIQDATTKRNFRCAQPNSGQDGAHLFEPAHQDSKLIHPGEVAATVELVLTNICRSTKRASKVPFKAFLVQTIDSALASLTKSFKNSFTDVKATEGNPLGNLAFDSVMECLDSMCIQLSNSGYRSFSKLALVCNEERLTAEVNKEIARSTNMAGKALDDLIASDVMYSVETSMSTLQEAFQIGVQIERDLLQELVAEIGRDMLKHL</sequence>
<dbReference type="Proteomes" id="UP000729402">
    <property type="component" value="Unassembled WGS sequence"/>
</dbReference>
<evidence type="ECO:0000259" key="2">
    <source>
        <dbReference type="Pfam" id="PF14309"/>
    </source>
</evidence>
<gene>
    <name evidence="4" type="ORF">GUJ93_ZPchr0010g9324</name>
</gene>
<dbReference type="InterPro" id="IPR032795">
    <property type="entry name" value="DUF3741-assoc"/>
</dbReference>
<dbReference type="OrthoDB" id="1928505at2759"/>
<evidence type="ECO:0000259" key="3">
    <source>
        <dbReference type="Pfam" id="PF14383"/>
    </source>
</evidence>
<feature type="domain" description="DUF4378" evidence="2">
    <location>
        <begin position="773"/>
        <end position="877"/>
    </location>
</feature>
<name>A0A8J6BP23_ZIZPA</name>
<evidence type="ECO:0000313" key="5">
    <source>
        <dbReference type="Proteomes" id="UP000729402"/>
    </source>
</evidence>